<comment type="similarity">
    <text evidence="1">Belongs to the LysR transcriptional regulatory family.</text>
</comment>
<dbReference type="RefSeq" id="WP_094303815.1">
    <property type="nucleotide sequence ID" value="NZ_NOWT01000012.1"/>
</dbReference>
<geneLocation type="plasmid" evidence="6">
    <name>unnamed</name>
</geneLocation>
<dbReference type="PROSITE" id="PS50931">
    <property type="entry name" value="HTH_LYSR"/>
    <property type="match status" value="1"/>
</dbReference>
<feature type="domain" description="HTH lysR-type" evidence="5">
    <location>
        <begin position="1"/>
        <end position="60"/>
    </location>
</feature>
<dbReference type="Pfam" id="PF03466">
    <property type="entry name" value="LysR_substrate"/>
    <property type="match status" value="1"/>
</dbReference>
<organism evidence="6 7">
    <name type="scientific">Azospirillum brasilense</name>
    <dbReference type="NCBI Taxonomy" id="192"/>
    <lineage>
        <taxon>Bacteria</taxon>
        <taxon>Pseudomonadati</taxon>
        <taxon>Pseudomonadota</taxon>
        <taxon>Alphaproteobacteria</taxon>
        <taxon>Rhodospirillales</taxon>
        <taxon>Azospirillaceae</taxon>
        <taxon>Azospirillum</taxon>
    </lineage>
</organism>
<dbReference type="InterPro" id="IPR036388">
    <property type="entry name" value="WH-like_DNA-bd_sf"/>
</dbReference>
<dbReference type="SUPFAM" id="SSF46785">
    <property type="entry name" value="Winged helix' DNA-binding domain"/>
    <property type="match status" value="1"/>
</dbReference>
<dbReference type="InterPro" id="IPR005119">
    <property type="entry name" value="LysR_subst-bd"/>
</dbReference>
<dbReference type="InterPro" id="IPR000847">
    <property type="entry name" value="LysR_HTH_N"/>
</dbReference>
<keyword evidence="4" id="KW-0804">Transcription</keyword>
<evidence type="ECO:0000256" key="4">
    <source>
        <dbReference type="ARBA" id="ARBA00023163"/>
    </source>
</evidence>
<keyword evidence="3" id="KW-0238">DNA-binding</keyword>
<dbReference type="AlphaFoldDB" id="A0A235HD01"/>
<dbReference type="GO" id="GO:0003677">
    <property type="term" value="F:DNA binding"/>
    <property type="evidence" value="ECO:0007669"/>
    <property type="project" value="UniProtKB-KW"/>
</dbReference>
<dbReference type="GO" id="GO:0003700">
    <property type="term" value="F:DNA-binding transcription factor activity"/>
    <property type="evidence" value="ECO:0007669"/>
    <property type="project" value="InterPro"/>
</dbReference>
<proteinExistence type="inferred from homology"/>
<dbReference type="Gene3D" id="3.40.190.290">
    <property type="match status" value="1"/>
</dbReference>
<dbReference type="SUPFAM" id="SSF53850">
    <property type="entry name" value="Periplasmic binding protein-like II"/>
    <property type="match status" value="1"/>
</dbReference>
<dbReference type="PANTHER" id="PTHR30419:SF2">
    <property type="entry name" value="LYSR FAMILY TRANSCRIPTIONAL REGULATOR"/>
    <property type="match status" value="1"/>
</dbReference>
<evidence type="ECO:0000256" key="1">
    <source>
        <dbReference type="ARBA" id="ARBA00009437"/>
    </source>
</evidence>
<reference evidence="6 7" key="1">
    <citation type="submission" date="2017-07" db="EMBL/GenBank/DDBJ databases">
        <title>Whole genome sequence of Azospirillum brasilense 2A1, a potential biofertilizer strain.</title>
        <authorList>
            <person name="Fontana C.A."/>
            <person name="Toffoli L.M."/>
            <person name="Salazar S.M."/>
            <person name="Puglisi E."/>
            <person name="Pedraza R."/>
            <person name="Bassi D."/>
            <person name="Cocconcelli P.S."/>
        </authorList>
    </citation>
    <scope>NUCLEOTIDE SEQUENCE [LARGE SCALE GENOMIC DNA]</scope>
    <source>
        <strain evidence="6 7">2A1</strain>
        <plasmid evidence="6">unnamed</plasmid>
    </source>
</reference>
<protein>
    <submittedName>
        <fullName evidence="6">Transcriptional regulator</fullName>
    </submittedName>
</protein>
<dbReference type="InterPro" id="IPR036390">
    <property type="entry name" value="WH_DNA-bd_sf"/>
</dbReference>
<dbReference type="Proteomes" id="UP000215367">
    <property type="component" value="Unassembled WGS sequence"/>
</dbReference>
<dbReference type="InterPro" id="IPR050950">
    <property type="entry name" value="HTH-type_LysR_regulators"/>
</dbReference>
<dbReference type="Gene3D" id="1.10.10.10">
    <property type="entry name" value="Winged helix-like DNA-binding domain superfamily/Winged helix DNA-binding domain"/>
    <property type="match status" value="1"/>
</dbReference>
<evidence type="ECO:0000256" key="2">
    <source>
        <dbReference type="ARBA" id="ARBA00023015"/>
    </source>
</evidence>
<name>A0A235HD01_AZOBR</name>
<evidence type="ECO:0000313" key="6">
    <source>
        <dbReference type="EMBL" id="OYD83606.1"/>
    </source>
</evidence>
<evidence type="ECO:0000256" key="3">
    <source>
        <dbReference type="ARBA" id="ARBA00023125"/>
    </source>
</evidence>
<keyword evidence="6" id="KW-0614">Plasmid</keyword>
<evidence type="ECO:0000313" key="7">
    <source>
        <dbReference type="Proteomes" id="UP000215367"/>
    </source>
</evidence>
<dbReference type="PANTHER" id="PTHR30419">
    <property type="entry name" value="HTH-TYPE TRANSCRIPTIONAL REGULATOR YBHD"/>
    <property type="match status" value="1"/>
</dbReference>
<gene>
    <name evidence="6" type="ORF">CHT98_13990</name>
</gene>
<sequence>MRADLTSFKLFVAVGEELNITRAAERENIVLSAASKRIADLEAGAGVALLRRHARGVTLTPAGQTFLHYSRQVLQTLARMEGELSDFTAGVKGHVRVHAIASAISEFLPHELNGFLARYPMVKIDLEEHVGPAIVRAVAERTADIGIVTENTPAEGLERLPYHVDRLVLVVPDGHSLADRPSIRLAEALDHDFVGSHPDSSLLAVIMRATMETGRSIKLRIQVRSFDGMCRMIEANLGIGILPAMAIEHQIASGRIRAVPLDEPWATRRLFLCMRELASLPVSARQLVQHLSASVKASA</sequence>
<keyword evidence="2" id="KW-0805">Transcription regulation</keyword>
<accession>A0A235HD01</accession>
<dbReference type="CDD" id="cd08421">
    <property type="entry name" value="PBP2_LTTR_like_1"/>
    <property type="match status" value="1"/>
</dbReference>
<dbReference type="Pfam" id="PF00126">
    <property type="entry name" value="HTH_1"/>
    <property type="match status" value="1"/>
</dbReference>
<dbReference type="GO" id="GO:0005829">
    <property type="term" value="C:cytosol"/>
    <property type="evidence" value="ECO:0007669"/>
    <property type="project" value="TreeGrafter"/>
</dbReference>
<evidence type="ECO:0000259" key="5">
    <source>
        <dbReference type="PROSITE" id="PS50931"/>
    </source>
</evidence>
<dbReference type="EMBL" id="NOWT01000012">
    <property type="protein sequence ID" value="OYD83606.1"/>
    <property type="molecule type" value="Genomic_DNA"/>
</dbReference>
<comment type="caution">
    <text evidence="6">The sequence shown here is derived from an EMBL/GenBank/DDBJ whole genome shotgun (WGS) entry which is preliminary data.</text>
</comment>